<dbReference type="AlphaFoldDB" id="M0DVY7"/>
<dbReference type="STRING" id="1227465.C463_16761"/>
<sequence length="259" mass="27279">MVGLRNATMSSPSASPAADRDASNVRSVVARHRRAERAVSWTLALLVVAAFLSATAVLSFWSGVAVGTVLVVALRAPVYRRRGSTRLRADASPAAVVREFGSSTPPNLAFQWGIADEVRSVDGGSAPPDSDDGSASGTAATYEFSYLFGLRTVELEISVDVTEGDAVDEVAPVGRSAPDDPPVATVEIEGTANGRPWGSYAVAVRGGADGGSVVDVELEPTRRFGLRRLPQGWVGDRYYPDALAAQGYEVVERTVSLTR</sequence>
<keyword evidence="4" id="KW-1185">Reference proteome</keyword>
<feature type="transmembrane region" description="Helical" evidence="2">
    <location>
        <begin position="60"/>
        <end position="78"/>
    </location>
</feature>
<dbReference type="PATRIC" id="fig|1227465.4.peg.3240"/>
<evidence type="ECO:0000256" key="1">
    <source>
        <dbReference type="SAM" id="MobiDB-lite"/>
    </source>
</evidence>
<organism evidence="3 4">
    <name type="scientific">Halorubrum californiense DSM 19288</name>
    <dbReference type="NCBI Taxonomy" id="1227465"/>
    <lineage>
        <taxon>Archaea</taxon>
        <taxon>Methanobacteriati</taxon>
        <taxon>Methanobacteriota</taxon>
        <taxon>Stenosarchaea group</taxon>
        <taxon>Halobacteria</taxon>
        <taxon>Halobacteriales</taxon>
        <taxon>Haloferacaceae</taxon>
        <taxon>Halorubrum</taxon>
    </lineage>
</organism>
<reference evidence="3 4" key="1">
    <citation type="journal article" date="2014" name="PLoS Genet.">
        <title>Phylogenetically driven sequencing of extremely halophilic archaea reveals strategies for static and dynamic osmo-response.</title>
        <authorList>
            <person name="Becker E.A."/>
            <person name="Seitzer P.M."/>
            <person name="Tritt A."/>
            <person name="Larsen D."/>
            <person name="Krusor M."/>
            <person name="Yao A.I."/>
            <person name="Wu D."/>
            <person name="Madern D."/>
            <person name="Eisen J.A."/>
            <person name="Darling A.E."/>
            <person name="Facciotti M.T."/>
        </authorList>
    </citation>
    <scope>NUCLEOTIDE SEQUENCE [LARGE SCALE GENOMIC DNA]</scope>
    <source>
        <strain evidence="3 4">DSM 19288</strain>
    </source>
</reference>
<comment type="caution">
    <text evidence="3">The sequence shown here is derived from an EMBL/GenBank/DDBJ whole genome shotgun (WGS) entry which is preliminary data.</text>
</comment>
<protein>
    <submittedName>
        <fullName evidence="3">Uncharacterized protein</fullName>
    </submittedName>
</protein>
<keyword evidence="2" id="KW-1133">Transmembrane helix</keyword>
<feature type="region of interest" description="Disordered" evidence="1">
    <location>
        <begin position="1"/>
        <end position="22"/>
    </location>
</feature>
<evidence type="ECO:0000313" key="4">
    <source>
        <dbReference type="Proteomes" id="UP000011586"/>
    </source>
</evidence>
<keyword evidence="2" id="KW-0472">Membrane</keyword>
<proteinExistence type="predicted"/>
<evidence type="ECO:0000256" key="2">
    <source>
        <dbReference type="SAM" id="Phobius"/>
    </source>
</evidence>
<name>M0DVY7_9EURY</name>
<accession>M0DVY7</accession>
<feature type="transmembrane region" description="Helical" evidence="2">
    <location>
        <begin position="38"/>
        <end position="54"/>
    </location>
</feature>
<evidence type="ECO:0000313" key="3">
    <source>
        <dbReference type="EMBL" id="ELZ39646.1"/>
    </source>
</evidence>
<dbReference type="EMBL" id="AOJK01000077">
    <property type="protein sequence ID" value="ELZ39646.1"/>
    <property type="molecule type" value="Genomic_DNA"/>
</dbReference>
<gene>
    <name evidence="3" type="ORF">C463_16761</name>
</gene>
<keyword evidence="2" id="KW-0812">Transmembrane</keyword>
<dbReference type="Proteomes" id="UP000011586">
    <property type="component" value="Unassembled WGS sequence"/>
</dbReference>